<dbReference type="AlphaFoldDB" id="A0A0M6Z636"/>
<accession>A0A0M6Z636</accession>
<dbReference type="OrthoDB" id="964913at2"/>
<evidence type="ECO:0000256" key="1">
    <source>
        <dbReference type="SAM" id="SignalP"/>
    </source>
</evidence>
<dbReference type="InterPro" id="IPR003646">
    <property type="entry name" value="SH3-like_bac-type"/>
</dbReference>
<evidence type="ECO:0000313" key="4">
    <source>
        <dbReference type="Proteomes" id="UP000049983"/>
    </source>
</evidence>
<feature type="chain" id="PRO_5009787664" description="SH3b domain-containing protein" evidence="1">
    <location>
        <begin position="29"/>
        <end position="221"/>
    </location>
</feature>
<dbReference type="Pfam" id="PF08239">
    <property type="entry name" value="SH3_3"/>
    <property type="match status" value="1"/>
</dbReference>
<gene>
    <name evidence="3" type="ORF">LA5096_02682</name>
</gene>
<evidence type="ECO:0000259" key="2">
    <source>
        <dbReference type="Pfam" id="PF08239"/>
    </source>
</evidence>
<feature type="domain" description="SH3b" evidence="2">
    <location>
        <begin position="165"/>
        <end position="217"/>
    </location>
</feature>
<feature type="signal peptide" evidence="1">
    <location>
        <begin position="1"/>
        <end position="28"/>
    </location>
</feature>
<dbReference type="Gene3D" id="2.30.30.40">
    <property type="entry name" value="SH3 Domains"/>
    <property type="match status" value="1"/>
</dbReference>
<reference evidence="4" key="1">
    <citation type="submission" date="2015-07" db="EMBL/GenBank/DDBJ databases">
        <authorList>
            <person name="Rodrigo-Torres Lidia"/>
            <person name="Arahal R.David."/>
        </authorList>
    </citation>
    <scope>NUCLEOTIDE SEQUENCE [LARGE SCALE GENOMIC DNA]</scope>
    <source>
        <strain evidence="4">CECT 5096</strain>
    </source>
</reference>
<dbReference type="EMBL" id="CXWC01000010">
    <property type="protein sequence ID" value="CTQ70835.1"/>
    <property type="molecule type" value="Genomic_DNA"/>
</dbReference>
<dbReference type="RefSeq" id="WP_055113432.1">
    <property type="nucleotide sequence ID" value="NZ_CXWA01000001.1"/>
</dbReference>
<evidence type="ECO:0000313" key="3">
    <source>
        <dbReference type="EMBL" id="CTQ70835.1"/>
    </source>
</evidence>
<organism evidence="3 4">
    <name type="scientific">Roseibium album</name>
    <dbReference type="NCBI Taxonomy" id="311410"/>
    <lineage>
        <taxon>Bacteria</taxon>
        <taxon>Pseudomonadati</taxon>
        <taxon>Pseudomonadota</taxon>
        <taxon>Alphaproteobacteria</taxon>
        <taxon>Hyphomicrobiales</taxon>
        <taxon>Stappiaceae</taxon>
        <taxon>Roseibium</taxon>
    </lineage>
</organism>
<dbReference type="GeneID" id="97670055"/>
<name>A0A0M6Z636_9HYPH</name>
<sequence length="221" mass="23869">MPAIKTMKRVIAKGLAFAALLAAAQVQAQSVTDDEGFREIRVAPGVATADDMIDVVLPFLKGHPERDEGSSGMQLSIRKEDGGYAVNIVLTGYLDDSLSGEHYRGFVIPLQDDRWELLSMSVKPLCARGWNIDGYCQSPPPSERILAPEVESVAAAMCVKVAADDTLNLRSGPGTRHPVVGSLAADTCTVELFDICEGSWCQIRSGRISGWVNTRYLASEN</sequence>
<proteinExistence type="predicted"/>
<dbReference type="Proteomes" id="UP000049983">
    <property type="component" value="Unassembled WGS sequence"/>
</dbReference>
<dbReference type="STRING" id="311410.LA5095_01427"/>
<keyword evidence="4" id="KW-1185">Reference proteome</keyword>
<keyword evidence="1" id="KW-0732">Signal</keyword>
<protein>
    <recommendedName>
        <fullName evidence="2">SH3b domain-containing protein</fullName>
    </recommendedName>
</protein>